<dbReference type="Pfam" id="PF15738">
    <property type="entry name" value="YafQ_toxin"/>
    <property type="match status" value="1"/>
</dbReference>
<sequence>MNYLVISDNFKKKFKKFRKNEQERINKSLCLLKTDHFNPLLDNHHLKGFMKGYRSVDAGGDLLIIYRETEDNVFLVSDLGTHHQLYGK</sequence>
<accession>A0A2H0R107</accession>
<comment type="caution">
    <text evidence="2">The sequence shown here is derived from an EMBL/GenBank/DDBJ whole genome shotgun (WGS) entry which is preliminary data.</text>
</comment>
<dbReference type="Gene3D" id="3.30.2310.20">
    <property type="entry name" value="RelE-like"/>
    <property type="match status" value="1"/>
</dbReference>
<evidence type="ECO:0000256" key="1">
    <source>
        <dbReference type="ARBA" id="ARBA00022649"/>
    </source>
</evidence>
<dbReference type="NCBIfam" id="TIGR02385">
    <property type="entry name" value="RelE_StbE"/>
    <property type="match status" value="1"/>
</dbReference>
<gene>
    <name evidence="2" type="ORF">COV33_01055</name>
</gene>
<keyword evidence="1" id="KW-1277">Toxin-antitoxin system</keyword>
<evidence type="ECO:0008006" key="4">
    <source>
        <dbReference type="Google" id="ProtNLM"/>
    </source>
</evidence>
<evidence type="ECO:0000313" key="3">
    <source>
        <dbReference type="Proteomes" id="UP000230828"/>
    </source>
</evidence>
<organism evidence="2 3">
    <name type="scientific">Candidatus Zambryskibacteria bacterium CG10_big_fil_rev_8_21_14_0_10_34_34</name>
    <dbReference type="NCBI Taxonomy" id="1975114"/>
    <lineage>
        <taxon>Bacteria</taxon>
        <taxon>Candidatus Zambryskiibacteriota</taxon>
    </lineage>
</organism>
<evidence type="ECO:0000313" key="2">
    <source>
        <dbReference type="EMBL" id="PIR40201.1"/>
    </source>
</evidence>
<proteinExistence type="predicted"/>
<name>A0A2H0R107_9BACT</name>
<dbReference type="Proteomes" id="UP000230828">
    <property type="component" value="Unassembled WGS sequence"/>
</dbReference>
<dbReference type="InterPro" id="IPR007712">
    <property type="entry name" value="RelE/ParE_toxin"/>
</dbReference>
<dbReference type="InterPro" id="IPR004386">
    <property type="entry name" value="Toxin_YafQ-like"/>
</dbReference>
<dbReference type="EMBL" id="PCXM01000019">
    <property type="protein sequence ID" value="PIR40201.1"/>
    <property type="molecule type" value="Genomic_DNA"/>
</dbReference>
<dbReference type="SUPFAM" id="SSF143011">
    <property type="entry name" value="RelE-like"/>
    <property type="match status" value="1"/>
</dbReference>
<protein>
    <recommendedName>
        <fullName evidence="4">Type II toxin-antitoxin system mRNA interferase toxin, RelE/StbE family</fullName>
    </recommendedName>
</protein>
<dbReference type="AlphaFoldDB" id="A0A2H0R107"/>
<reference evidence="2 3" key="1">
    <citation type="submission" date="2017-09" db="EMBL/GenBank/DDBJ databases">
        <title>Depth-based differentiation of microbial function through sediment-hosted aquifers and enrichment of novel symbionts in the deep terrestrial subsurface.</title>
        <authorList>
            <person name="Probst A.J."/>
            <person name="Ladd B."/>
            <person name="Jarett J.K."/>
            <person name="Geller-Mcgrath D.E."/>
            <person name="Sieber C.M."/>
            <person name="Emerson J.B."/>
            <person name="Anantharaman K."/>
            <person name="Thomas B.C."/>
            <person name="Malmstrom R."/>
            <person name="Stieglmeier M."/>
            <person name="Klingl A."/>
            <person name="Woyke T."/>
            <person name="Ryan C.M."/>
            <person name="Banfield J.F."/>
        </authorList>
    </citation>
    <scope>NUCLEOTIDE SEQUENCE [LARGE SCALE GENOMIC DNA]</scope>
    <source>
        <strain evidence="2">CG10_big_fil_rev_8_21_14_0_10_34_34</strain>
    </source>
</reference>
<dbReference type="InterPro" id="IPR035093">
    <property type="entry name" value="RelE/ParE_toxin_dom_sf"/>
</dbReference>